<dbReference type="RefSeq" id="WP_211423150.1">
    <property type="nucleotide sequence ID" value="NZ_CP072642.1"/>
</dbReference>
<keyword evidence="2" id="KW-1185">Reference proteome</keyword>
<dbReference type="Pfam" id="PF12694">
    <property type="entry name" value="cpYpsA"/>
    <property type="match status" value="1"/>
</dbReference>
<dbReference type="InterPro" id="IPR024755">
    <property type="entry name" value="cpYpsA"/>
</dbReference>
<name>A0ABX8B736_9BACT</name>
<dbReference type="EMBL" id="CP072642">
    <property type="protein sequence ID" value="QUV94891.1"/>
    <property type="molecule type" value="Genomic_DNA"/>
</dbReference>
<protein>
    <submittedName>
        <fullName evidence="1">Molybdenum carrier protein</fullName>
    </submittedName>
</protein>
<sequence length="157" mass="17321">MTSMVIVSGGQTGVDRAALDAARQVGLECAGWCPHGRWAEDGPLAPDYPLLETPDTNPAQRTEWNVRDSDATLILLEDELLGGTRLTLDCTVRWRKPCALVMLQLSEAADIILAWIAQWQPVRLNIAGPRESECPGIYARSHRLLTHVLTLVKVPRT</sequence>
<evidence type="ECO:0000313" key="1">
    <source>
        <dbReference type="EMBL" id="QUV94891.1"/>
    </source>
</evidence>
<organism evidence="1 2">
    <name type="scientific">Chloracidobacterium sp. N</name>
    <dbReference type="NCBI Taxonomy" id="2821540"/>
    <lineage>
        <taxon>Bacteria</taxon>
        <taxon>Pseudomonadati</taxon>
        <taxon>Acidobacteriota</taxon>
        <taxon>Terriglobia</taxon>
        <taxon>Terriglobales</taxon>
        <taxon>Acidobacteriaceae</taxon>
        <taxon>Chloracidobacterium</taxon>
        <taxon>Chloracidobacterium aggregatum</taxon>
    </lineage>
</organism>
<gene>
    <name evidence="1" type="ORF">J8C05_05495</name>
</gene>
<proteinExistence type="predicted"/>
<dbReference type="Proteomes" id="UP000677668">
    <property type="component" value="Chromosome 1"/>
</dbReference>
<evidence type="ECO:0000313" key="2">
    <source>
        <dbReference type="Proteomes" id="UP000677668"/>
    </source>
</evidence>
<accession>A0ABX8B736</accession>
<dbReference type="SUPFAM" id="SSF102405">
    <property type="entry name" value="MCP/YpsA-like"/>
    <property type="match status" value="1"/>
</dbReference>
<dbReference type="Gene3D" id="3.40.50.450">
    <property type="match status" value="1"/>
</dbReference>
<reference evidence="1 2" key="1">
    <citation type="submission" date="2021-03" db="EMBL/GenBank/DDBJ databases">
        <title>Genomic and phenotypic characterization of Chloracidobacterium isolates provides evidence for multiple species.</title>
        <authorList>
            <person name="Saini M.K."/>
            <person name="Costas A.M.G."/>
            <person name="Tank M."/>
            <person name="Bryant D.A."/>
        </authorList>
    </citation>
    <scope>NUCLEOTIDE SEQUENCE [LARGE SCALE GENOMIC DNA]</scope>
    <source>
        <strain evidence="1 2">N</strain>
    </source>
</reference>